<dbReference type="AlphaFoldDB" id="A0A3N6SML7"/>
<keyword evidence="3 4" id="KW-0813">Transport</keyword>
<keyword evidence="3" id="KW-0472">Membrane</keyword>
<dbReference type="InterPro" id="IPR003522">
    <property type="entry name" value="T3SS_OM_pore_YscC"/>
</dbReference>
<dbReference type="GO" id="GO:0030257">
    <property type="term" value="C:type III protein secretion system complex"/>
    <property type="evidence" value="ECO:0007669"/>
    <property type="project" value="UniProtKB-UniRule"/>
</dbReference>
<evidence type="ECO:0000313" key="8">
    <source>
        <dbReference type="EMBL" id="RQM38946.1"/>
    </source>
</evidence>
<comment type="similarity">
    <text evidence="3">Belongs to the bacterial secretin family. T3SS SctC subfamily.</text>
</comment>
<dbReference type="GO" id="GO:0009279">
    <property type="term" value="C:cell outer membrane"/>
    <property type="evidence" value="ECO:0007669"/>
    <property type="project" value="UniProtKB-SubCell"/>
</dbReference>
<dbReference type="PRINTS" id="PR01337">
    <property type="entry name" value="TYPE3OMGPROT"/>
</dbReference>
<proteinExistence type="inferred from homology"/>
<evidence type="ECO:0000256" key="3">
    <source>
        <dbReference type="HAMAP-Rule" id="MF_02219"/>
    </source>
</evidence>
<feature type="domain" description="NolW-like" evidence="6">
    <location>
        <begin position="199"/>
        <end position="331"/>
    </location>
</feature>
<feature type="signal peptide" evidence="3">
    <location>
        <begin position="1"/>
        <end position="27"/>
    </location>
</feature>
<dbReference type="InterPro" id="IPR004846">
    <property type="entry name" value="T2SS/T3SS_dom"/>
</dbReference>
<name>A0A3N6SML7_9GAMM</name>
<feature type="domain" description="SPI-1 type 3 secretion system secretin N0" evidence="7">
    <location>
        <begin position="53"/>
        <end position="121"/>
    </location>
</feature>
<dbReference type="PANTHER" id="PTHR30332">
    <property type="entry name" value="PROBABLE GENERAL SECRETION PATHWAY PROTEIN D"/>
    <property type="match status" value="1"/>
</dbReference>
<evidence type="ECO:0000259" key="5">
    <source>
        <dbReference type="Pfam" id="PF00263"/>
    </source>
</evidence>
<dbReference type="Pfam" id="PF03958">
    <property type="entry name" value="Secretin_N"/>
    <property type="match status" value="1"/>
</dbReference>
<comment type="function">
    <text evidence="3">Component of the type III secretion system (T3SS), also called injectisome, which is used to inject bacterial effector proteins into eukaryotic host cells. Forms a ring-shaped multimeric structure with an apparent central pore in the outer membrane.</text>
</comment>
<protein>
    <recommendedName>
        <fullName evidence="3">Type 3 secretion system secretin</fullName>
        <shortName evidence="3">T3SS secretin</shortName>
    </recommendedName>
</protein>
<gene>
    <name evidence="3" type="primary">sctC</name>
    <name evidence="8" type="ORF">EB241_07100</name>
</gene>
<feature type="chain" id="PRO_5026406074" description="Type 3 secretion system secretin" evidence="3">
    <location>
        <begin position="28"/>
        <end position="591"/>
    </location>
</feature>
<dbReference type="GO" id="GO:0030254">
    <property type="term" value="P:protein secretion by the type III secretion system"/>
    <property type="evidence" value="ECO:0007669"/>
    <property type="project" value="UniProtKB-UniRule"/>
</dbReference>
<keyword evidence="3" id="KW-0811">Translocation</keyword>
<dbReference type="Pfam" id="PF21304">
    <property type="entry name" value="T3S_SPI-1_N0"/>
    <property type="match status" value="1"/>
</dbReference>
<evidence type="ECO:0000256" key="4">
    <source>
        <dbReference type="RuleBase" id="RU004004"/>
    </source>
</evidence>
<sequence precursor="true">MNRILIKNTGKLIILLVAVLSSGRVVATLLDTQRPNSDQYTTSGNQSQSEDIYIATDNSVRQFFYVLGNALHKPVIVSNEAAKKRVSGNFDLSKPEKLLKTISARTGLIWYDDGSSVYVYDSNEIQSTVIRLLYAPFDRFIAFLQSSGLYDTRFPLRSDGQSGSFYVSGPPVYVQLITAAAKYIDATYSRTETGEVTIRVIKLRNTFVNDRSYMQRETPVTIPGVATVLNQLLNSPRKGAPLSAARISVDNDTLHAMQAATGNQTGLFPSLPAFGSSADGDNSDATLESTREDTVNIVAYSDTNSLLIQGSPRQVSFVEDLVQAMDIAKRQIQLSLWIIDISKDAVDKLGVRWEGAATLGNTGITLNSSTLTPAKSAHFLADVTVQAQKGNAQIVSRPEILTQENIPALFDNNTSFYTKLVGERTASLEKVTYGTMISVLPRLTQNQQEIEMILNIQDGGTPLGSSGEVSYVDNLPVVNNTQISTEARVPAGYGLLVGGYSRDEDTRHNVGIPVLRDIPFLGKLFDYNYVSRKKMVRLFLIQPHLLINGHTWQGNKEDNPVLGHGSDGKGVTLQSTVSMLRENMKYAGHDE</sequence>
<reference evidence="8 9" key="1">
    <citation type="submission" date="2018-10" db="EMBL/GenBank/DDBJ databases">
        <title>Draft genome sequence for the type isolate of Erwinia psidii, agent causal of bacterial blight in guava (Psidium guajava) and wilt and die-back of Eucalyptus spp.</title>
        <authorList>
            <person name="Hermenegildo P.S."/>
            <person name="Santos S.A."/>
            <person name="Guimaraes L.M.S."/>
            <person name="Vidigal P.M.P."/>
            <person name="Pereira I.C."/>
            <person name="Badel J.L."/>
            <person name="Alfenas-Zerbini P."/>
            <person name="Ferreira M.A.S.V."/>
            <person name="Alfenas A.C."/>
        </authorList>
    </citation>
    <scope>NUCLEOTIDE SEQUENCE [LARGE SCALE GENOMIC DNA]</scope>
    <source>
        <strain evidence="8 9">IBSBF 435</strain>
    </source>
</reference>
<dbReference type="OrthoDB" id="9779724at2"/>
<keyword evidence="2 3" id="KW-0732">Signal</keyword>
<keyword evidence="3" id="KW-0998">Cell outer membrane</keyword>
<evidence type="ECO:0000313" key="9">
    <source>
        <dbReference type="Proteomes" id="UP000279457"/>
    </source>
</evidence>
<keyword evidence="3" id="KW-0653">Protein transport</keyword>
<feature type="domain" description="Type II/III secretion system secretin-like" evidence="5">
    <location>
        <begin position="387"/>
        <end position="546"/>
    </location>
</feature>
<dbReference type="Proteomes" id="UP000279457">
    <property type="component" value="Unassembled WGS sequence"/>
</dbReference>
<dbReference type="Gene3D" id="3.30.1370.120">
    <property type="match status" value="2"/>
</dbReference>
<evidence type="ECO:0000256" key="2">
    <source>
        <dbReference type="ARBA" id="ARBA00022729"/>
    </source>
</evidence>
<keyword evidence="9" id="KW-1185">Reference proteome</keyword>
<dbReference type="GO" id="GO:0015627">
    <property type="term" value="C:type II protein secretion system complex"/>
    <property type="evidence" value="ECO:0007669"/>
    <property type="project" value="TreeGrafter"/>
</dbReference>
<dbReference type="RefSeq" id="WP_124232469.1">
    <property type="nucleotide sequence ID" value="NZ_RHHM01000004.1"/>
</dbReference>
<comment type="subunit">
    <text evidence="3">The core secretion machinery of the T3SS is composed of approximately 20 different proteins, including cytoplasmic components, a base, an export apparatus and a needle. This subunit is part of the base, which anchors the injectisome in the bacterial cell envelope. Forms a stable homooligomeric complex.</text>
</comment>
<comment type="subcellular location">
    <subcellularLocation>
        <location evidence="1 3 4">Cell outer membrane</location>
    </subcellularLocation>
</comment>
<evidence type="ECO:0000259" key="7">
    <source>
        <dbReference type="Pfam" id="PF21304"/>
    </source>
</evidence>
<dbReference type="Pfam" id="PF00263">
    <property type="entry name" value="Secretin"/>
    <property type="match status" value="1"/>
</dbReference>
<dbReference type="EMBL" id="RHHM01000004">
    <property type="protein sequence ID" value="RQM38946.1"/>
    <property type="molecule type" value="Genomic_DNA"/>
</dbReference>
<dbReference type="HAMAP" id="MF_02219">
    <property type="entry name" value="Type_III_secretin"/>
    <property type="match status" value="1"/>
</dbReference>
<dbReference type="InterPro" id="IPR049034">
    <property type="entry name" value="T3S_SPI-1_N0"/>
</dbReference>
<dbReference type="Gene3D" id="3.55.50.30">
    <property type="match status" value="1"/>
</dbReference>
<accession>A0A3N6SML7</accession>
<evidence type="ECO:0000256" key="1">
    <source>
        <dbReference type="ARBA" id="ARBA00004442"/>
    </source>
</evidence>
<dbReference type="NCBIfam" id="TIGR02516">
    <property type="entry name" value="type_III_yscC"/>
    <property type="match status" value="1"/>
</dbReference>
<evidence type="ECO:0000259" key="6">
    <source>
        <dbReference type="Pfam" id="PF03958"/>
    </source>
</evidence>
<organism evidence="8 9">
    <name type="scientific">Erwinia psidii</name>
    <dbReference type="NCBI Taxonomy" id="69224"/>
    <lineage>
        <taxon>Bacteria</taxon>
        <taxon>Pseudomonadati</taxon>
        <taxon>Pseudomonadota</taxon>
        <taxon>Gammaproteobacteria</taxon>
        <taxon>Enterobacterales</taxon>
        <taxon>Erwiniaceae</taxon>
        <taxon>Erwinia</taxon>
    </lineage>
</organism>
<comment type="caution">
    <text evidence="8">The sequence shown here is derived from an EMBL/GenBank/DDBJ whole genome shotgun (WGS) entry which is preliminary data.</text>
</comment>
<dbReference type="InterPro" id="IPR050810">
    <property type="entry name" value="Bact_Secretion_Sys_Channel"/>
</dbReference>
<dbReference type="InterPro" id="IPR005644">
    <property type="entry name" value="NolW-like"/>
</dbReference>
<dbReference type="PANTHER" id="PTHR30332:SF5">
    <property type="entry name" value="SPI-1 TYPE 3 SECRETION SYSTEM SECRETIN"/>
    <property type="match status" value="1"/>
</dbReference>
<dbReference type="InterPro" id="IPR038591">
    <property type="entry name" value="NolW-like_sf"/>
</dbReference>